<proteinExistence type="predicted"/>
<dbReference type="EMBL" id="CP041348">
    <property type="protein sequence ID" value="QHC34477.1"/>
    <property type="molecule type" value="Genomic_DNA"/>
</dbReference>
<evidence type="ECO:0000313" key="1">
    <source>
        <dbReference type="EMBL" id="QHC34477.1"/>
    </source>
</evidence>
<sequence>MARLPVSAYGPAGAAALRAGLLPARKIMKKLPGMPPFLKKDGILKFSINILFSNNLPATKAQISINP</sequence>
<gene>
    <name evidence="1" type="ORF">FMA36_02205</name>
</gene>
<name>A0A857FMH2_KOMXY</name>
<protein>
    <submittedName>
        <fullName evidence="1">Uncharacterized protein</fullName>
    </submittedName>
</protein>
<reference evidence="1 2" key="1">
    <citation type="journal article" date="2020" name="Carbohydr. Polym.">
        <title>Characterization and optimization of production of bacterial cellulose from strain CGMCC 17276 based on whole-genome analysis.</title>
        <authorList>
            <person name="Lu T."/>
            <person name="Gao H."/>
            <person name="Liao B."/>
            <person name="Wu J."/>
            <person name="Zhang W."/>
            <person name="Huang J."/>
            <person name="Liu M."/>
            <person name="Huang J."/>
            <person name="Chang Z."/>
            <person name="Jin M."/>
            <person name="Yi Z."/>
            <person name="Jiang D."/>
        </authorList>
    </citation>
    <scope>NUCLEOTIDE SEQUENCE [LARGE SCALE GENOMIC DNA]</scope>
    <source>
        <strain evidence="1 2">CGMCC 17276</strain>
    </source>
</reference>
<accession>A0A857FMH2</accession>
<dbReference type="Proteomes" id="UP000464674">
    <property type="component" value="Chromosome"/>
</dbReference>
<dbReference type="AlphaFoldDB" id="A0A857FMH2"/>
<organism evidence="1 2">
    <name type="scientific">Komagataeibacter xylinus</name>
    <name type="common">Gluconacetobacter xylinus</name>
    <dbReference type="NCBI Taxonomy" id="28448"/>
    <lineage>
        <taxon>Bacteria</taxon>
        <taxon>Pseudomonadati</taxon>
        <taxon>Pseudomonadota</taxon>
        <taxon>Alphaproteobacteria</taxon>
        <taxon>Acetobacterales</taxon>
        <taxon>Acetobacteraceae</taxon>
        <taxon>Komagataeibacter</taxon>
    </lineage>
</organism>
<evidence type="ECO:0000313" key="2">
    <source>
        <dbReference type="Proteomes" id="UP000464674"/>
    </source>
</evidence>